<protein>
    <submittedName>
        <fullName evidence="2">Uncharacterized protein</fullName>
    </submittedName>
</protein>
<keyword evidence="1" id="KW-0732">Signal</keyword>
<dbReference type="PROSITE" id="PS51257">
    <property type="entry name" value="PROKAR_LIPOPROTEIN"/>
    <property type="match status" value="1"/>
</dbReference>
<evidence type="ECO:0000313" key="3">
    <source>
        <dbReference type="Proteomes" id="UP000238801"/>
    </source>
</evidence>
<gene>
    <name evidence="2" type="ORF">BCF33_1054</name>
</gene>
<evidence type="ECO:0000256" key="1">
    <source>
        <dbReference type="SAM" id="SignalP"/>
    </source>
</evidence>
<accession>A0A2T0X993</accession>
<feature type="chain" id="PRO_5015673485" evidence="1">
    <location>
        <begin position="24"/>
        <end position="90"/>
    </location>
</feature>
<dbReference type="AlphaFoldDB" id="A0A2T0X993"/>
<reference evidence="2 3" key="1">
    <citation type="submission" date="2018-03" db="EMBL/GenBank/DDBJ databases">
        <title>Genomic Encyclopedia of Archaeal and Bacterial Type Strains, Phase II (KMG-II): from individual species to whole genera.</title>
        <authorList>
            <person name="Goeker M."/>
        </authorList>
    </citation>
    <scope>NUCLEOTIDE SEQUENCE [LARGE SCALE GENOMIC DNA]</scope>
    <source>
        <strain evidence="2 3">DSM 29318</strain>
    </source>
</reference>
<dbReference type="RefSeq" id="WP_106159813.1">
    <property type="nucleotide sequence ID" value="NZ_PVTT01000001.1"/>
</dbReference>
<sequence>MRCASLLVLPLLMACADGPGAFAPVDGLPDDVLRYLPADATADDVRIREECLYVRTADGMVPVRRGRVEVYCNPRPPIELGQPVIVAPEA</sequence>
<dbReference type="EMBL" id="PVTT01000001">
    <property type="protein sequence ID" value="PRY95434.1"/>
    <property type="molecule type" value="Genomic_DNA"/>
</dbReference>
<organism evidence="2 3">
    <name type="scientific">Hasllibacter halocynthiae</name>
    <dbReference type="NCBI Taxonomy" id="595589"/>
    <lineage>
        <taxon>Bacteria</taxon>
        <taxon>Pseudomonadati</taxon>
        <taxon>Pseudomonadota</taxon>
        <taxon>Alphaproteobacteria</taxon>
        <taxon>Rhodobacterales</taxon>
        <taxon>Roseobacteraceae</taxon>
        <taxon>Hasllibacter</taxon>
    </lineage>
</organism>
<evidence type="ECO:0000313" key="2">
    <source>
        <dbReference type="EMBL" id="PRY95434.1"/>
    </source>
</evidence>
<feature type="signal peptide" evidence="1">
    <location>
        <begin position="1"/>
        <end position="23"/>
    </location>
</feature>
<name>A0A2T0X993_9RHOB</name>
<keyword evidence="3" id="KW-1185">Reference proteome</keyword>
<dbReference type="Proteomes" id="UP000238801">
    <property type="component" value="Unassembled WGS sequence"/>
</dbReference>
<comment type="caution">
    <text evidence="2">The sequence shown here is derived from an EMBL/GenBank/DDBJ whole genome shotgun (WGS) entry which is preliminary data.</text>
</comment>
<proteinExistence type="predicted"/>